<dbReference type="RefSeq" id="WP_063358430.1">
    <property type="nucleotide sequence ID" value="NZ_AQHB01000025.1"/>
</dbReference>
<dbReference type="Proteomes" id="UP000076643">
    <property type="component" value="Unassembled WGS sequence"/>
</dbReference>
<proteinExistence type="predicted"/>
<keyword evidence="2" id="KW-1185">Reference proteome</keyword>
<accession>A0A166YYE7</accession>
<evidence type="ECO:0008006" key="3">
    <source>
        <dbReference type="Google" id="ProtNLM"/>
    </source>
</evidence>
<sequence>MKFEQLLSHFDTGICVDQLQKESLLDIALLFIGVDGEIDESEKQVVYDWAKGLQWNSSIAIEDYLEDSLGKSILAVQQNDIESFIRHRIHHIVDEPMRRFAKELVVKVIEADGNVDEAEEKALAILEAEL</sequence>
<dbReference type="InterPro" id="IPR029024">
    <property type="entry name" value="TerB-like"/>
</dbReference>
<reference evidence="1 2" key="1">
    <citation type="submission" date="2013-07" db="EMBL/GenBank/DDBJ databases">
        <title>Comparative Genomic and Metabolomic Analysis of Twelve Strains of Pseudoalteromonas luteoviolacea.</title>
        <authorList>
            <person name="Vynne N.G."/>
            <person name="Mansson M."/>
            <person name="Gram L."/>
        </authorList>
    </citation>
    <scope>NUCLEOTIDE SEQUENCE [LARGE SCALE GENOMIC DNA]</scope>
    <source>
        <strain evidence="1 2">DSM 6061</strain>
    </source>
</reference>
<comment type="caution">
    <text evidence="1">The sequence shown here is derived from an EMBL/GenBank/DDBJ whole genome shotgun (WGS) entry which is preliminary data.</text>
</comment>
<evidence type="ECO:0000313" key="2">
    <source>
        <dbReference type="Proteomes" id="UP000076643"/>
    </source>
</evidence>
<dbReference type="EMBL" id="AUYB01000078">
    <property type="protein sequence ID" value="KZN43633.1"/>
    <property type="molecule type" value="Genomic_DNA"/>
</dbReference>
<dbReference type="SUPFAM" id="SSF158682">
    <property type="entry name" value="TerB-like"/>
    <property type="match status" value="1"/>
</dbReference>
<protein>
    <recommendedName>
        <fullName evidence="3">Co-chaperone DjlA N-terminal domain-containing protein</fullName>
    </recommendedName>
</protein>
<dbReference type="AlphaFoldDB" id="A0A166YYE7"/>
<gene>
    <name evidence="1" type="ORF">N475_08670</name>
</gene>
<organism evidence="1 2">
    <name type="scientific">Pseudoalteromonas luteoviolacea DSM 6061</name>
    <dbReference type="NCBI Taxonomy" id="1365250"/>
    <lineage>
        <taxon>Bacteria</taxon>
        <taxon>Pseudomonadati</taxon>
        <taxon>Pseudomonadota</taxon>
        <taxon>Gammaproteobacteria</taxon>
        <taxon>Alteromonadales</taxon>
        <taxon>Pseudoalteromonadaceae</taxon>
        <taxon>Pseudoalteromonas</taxon>
    </lineage>
</organism>
<dbReference type="PATRIC" id="fig|1365250.3.peg.716"/>
<name>A0A166YYE7_9GAMM</name>
<dbReference type="GeneID" id="57362621"/>
<dbReference type="Gene3D" id="1.10.3680.10">
    <property type="entry name" value="TerB-like"/>
    <property type="match status" value="1"/>
</dbReference>
<evidence type="ECO:0000313" key="1">
    <source>
        <dbReference type="EMBL" id="KZN43633.1"/>
    </source>
</evidence>